<accession>A0A1Q2LJ55</accession>
<keyword evidence="5 10" id="KW-0067">ATP-binding</keyword>
<feature type="short sequence motif" description="'HIGH' region" evidence="10">
    <location>
        <begin position="56"/>
        <end position="65"/>
    </location>
</feature>
<gene>
    <name evidence="10" type="primary">tyrS</name>
    <name evidence="13" type="ORF">XJ32_10710</name>
</gene>
<proteinExistence type="inferred from homology"/>
<dbReference type="PANTHER" id="PTHR11766">
    <property type="entry name" value="TYROSYL-TRNA SYNTHETASE"/>
    <property type="match status" value="1"/>
</dbReference>
<dbReference type="Gene3D" id="3.40.50.620">
    <property type="entry name" value="HUPs"/>
    <property type="match status" value="1"/>
</dbReference>
<dbReference type="Pfam" id="PF22421">
    <property type="entry name" value="SYY_C-terminal"/>
    <property type="match status" value="1"/>
</dbReference>
<dbReference type="GO" id="GO:0005829">
    <property type="term" value="C:cytosol"/>
    <property type="evidence" value="ECO:0007669"/>
    <property type="project" value="TreeGrafter"/>
</dbReference>
<dbReference type="NCBIfam" id="TIGR00234">
    <property type="entry name" value="tyrS"/>
    <property type="match status" value="1"/>
</dbReference>
<evidence type="ECO:0000256" key="10">
    <source>
        <dbReference type="HAMAP-Rule" id="MF_02007"/>
    </source>
</evidence>
<feature type="binding site" evidence="10">
    <location>
        <position position="244"/>
    </location>
    <ligand>
        <name>ATP</name>
        <dbReference type="ChEBI" id="CHEBI:30616"/>
    </ligand>
</feature>
<dbReference type="PRINTS" id="PR01040">
    <property type="entry name" value="TRNASYNTHTYR"/>
</dbReference>
<evidence type="ECO:0000256" key="6">
    <source>
        <dbReference type="ARBA" id="ARBA00022884"/>
    </source>
</evidence>
<evidence type="ECO:0000256" key="1">
    <source>
        <dbReference type="ARBA" id="ARBA00011738"/>
    </source>
</evidence>
<dbReference type="GO" id="GO:0003723">
    <property type="term" value="F:RNA binding"/>
    <property type="evidence" value="ECO:0007669"/>
    <property type="project" value="UniProtKB-KW"/>
</dbReference>
<dbReference type="FunFam" id="1.10.240.10:FF:000006">
    <property type="entry name" value="Tyrosine--tRNA ligase"/>
    <property type="match status" value="1"/>
</dbReference>
<reference evidence="13 14" key="1">
    <citation type="submission" date="2017-02" db="EMBL/GenBank/DDBJ databases">
        <title>Whole genome sequencing of Helicobacter bilis strain AAQJH.</title>
        <authorList>
            <person name="Conlan S."/>
            <person name="Thomas P.J."/>
            <person name="Mullikin J."/>
            <person name="Palmore T.N."/>
            <person name="Frank K.M."/>
            <person name="Segre J.A."/>
        </authorList>
    </citation>
    <scope>NUCLEOTIDE SEQUENCE [LARGE SCALE GENOMIC DNA]</scope>
    <source>
        <strain evidence="13 14">AAQJH</strain>
    </source>
</reference>
<comment type="similarity">
    <text evidence="10">Belongs to the class-I aminoacyl-tRNA synthetase family. TyrS type 2 subfamily.</text>
</comment>
<dbReference type="RefSeq" id="WP_077389699.1">
    <property type="nucleotide sequence ID" value="NZ_CP019645.1"/>
</dbReference>
<comment type="catalytic activity">
    <reaction evidence="9 10">
        <text>tRNA(Tyr) + L-tyrosine + ATP = L-tyrosyl-tRNA(Tyr) + AMP + diphosphate + H(+)</text>
        <dbReference type="Rhea" id="RHEA:10220"/>
        <dbReference type="Rhea" id="RHEA-COMP:9706"/>
        <dbReference type="Rhea" id="RHEA-COMP:9707"/>
        <dbReference type="ChEBI" id="CHEBI:15378"/>
        <dbReference type="ChEBI" id="CHEBI:30616"/>
        <dbReference type="ChEBI" id="CHEBI:33019"/>
        <dbReference type="ChEBI" id="CHEBI:58315"/>
        <dbReference type="ChEBI" id="CHEBI:78442"/>
        <dbReference type="ChEBI" id="CHEBI:78536"/>
        <dbReference type="ChEBI" id="CHEBI:456215"/>
        <dbReference type="EC" id="6.1.1.1"/>
    </reaction>
</comment>
<sequence>MQANNANSTLQAKVQEAMREIERGCVEFIGKEYIESLVTRFYEKGEEFIVKAGFDPTAPDLHLGHSVLLQKLATFQNYGGRVKFLIGDFTATIGDPSGKSETRKPLTFEEVAQNAKTYEEQVFKILNKDKTDICFNSKWLGSLTSVNIMQLTAQYSVARMMERDDFTKRFKENQPISIVEFMYPLLQGYDSVALNCDIELGGNDQKFNLLVGRALQRAYNCGKEQSVMTMPLLEGLDGVNKMSKSLKNYIGVTDSPNDMYAKILSIDDTLMWRYYELISTKSLAEIAKLKSGVETGELHPKAVKEELSLEITTRFHNENLALQAKEAFNAIFSNKEIPKDIETKEIQKGEWICKVLVELGFSPSTSQARRDIKAGALSIDQAKQTDENFHFLQEGEFIIKLGKRKFAKIIIVNSI</sequence>
<comment type="function">
    <text evidence="10">Catalyzes the attachment of tyrosine to tRNA(Tyr) in a two-step reaction: tyrosine is first activated by ATP to form Tyr-AMP and then transferred to the acceptor end of tRNA(Tyr).</text>
</comment>
<dbReference type="SUPFAM" id="SSF55174">
    <property type="entry name" value="Alpha-L RNA-binding motif"/>
    <property type="match status" value="1"/>
</dbReference>
<evidence type="ECO:0000256" key="8">
    <source>
        <dbReference type="ARBA" id="ARBA00023146"/>
    </source>
</evidence>
<dbReference type="Gene3D" id="3.10.290.10">
    <property type="entry name" value="RNA-binding S4 domain"/>
    <property type="match status" value="1"/>
</dbReference>
<comment type="subcellular location">
    <subcellularLocation>
        <location evidence="10">Cytoplasm</location>
    </subcellularLocation>
</comment>
<keyword evidence="2 10" id="KW-0963">Cytoplasm</keyword>
<evidence type="ECO:0000256" key="7">
    <source>
        <dbReference type="ARBA" id="ARBA00022917"/>
    </source>
</evidence>
<name>A0A1Q2LJ55_9HELI</name>
<dbReference type="InterPro" id="IPR036986">
    <property type="entry name" value="S4_RNA-bd_sf"/>
</dbReference>
<keyword evidence="7 10" id="KW-0648">Protein biosynthesis</keyword>
<dbReference type="Proteomes" id="UP000188298">
    <property type="component" value="Chromosome"/>
</dbReference>
<dbReference type="PROSITE" id="PS00178">
    <property type="entry name" value="AA_TRNA_LIGASE_I"/>
    <property type="match status" value="1"/>
</dbReference>
<comment type="subunit">
    <text evidence="1 10">Homodimer.</text>
</comment>
<organism evidence="13 14">
    <name type="scientific">Helicobacter bilis</name>
    <dbReference type="NCBI Taxonomy" id="37372"/>
    <lineage>
        <taxon>Bacteria</taxon>
        <taxon>Pseudomonadati</taxon>
        <taxon>Campylobacterota</taxon>
        <taxon>Epsilonproteobacteria</taxon>
        <taxon>Campylobacterales</taxon>
        <taxon>Helicobacteraceae</taxon>
        <taxon>Helicobacter</taxon>
    </lineage>
</organism>
<dbReference type="InterPro" id="IPR002942">
    <property type="entry name" value="S4_RNA-bd"/>
</dbReference>
<evidence type="ECO:0000259" key="12">
    <source>
        <dbReference type="SMART" id="SM00363"/>
    </source>
</evidence>
<feature type="short sequence motif" description="'KMSKS' region" evidence="10">
    <location>
        <begin position="241"/>
        <end position="245"/>
    </location>
</feature>
<evidence type="ECO:0000256" key="2">
    <source>
        <dbReference type="ARBA" id="ARBA00022490"/>
    </source>
</evidence>
<dbReference type="Gene3D" id="1.10.240.10">
    <property type="entry name" value="Tyrosyl-Transfer RNA Synthetase"/>
    <property type="match status" value="1"/>
</dbReference>
<evidence type="ECO:0000256" key="5">
    <source>
        <dbReference type="ARBA" id="ARBA00022840"/>
    </source>
</evidence>
<keyword evidence="3 10" id="KW-0436">Ligase</keyword>
<keyword evidence="8 10" id="KW-0030">Aminoacyl-tRNA synthetase</keyword>
<dbReference type="Pfam" id="PF00579">
    <property type="entry name" value="tRNA-synt_1b"/>
    <property type="match status" value="1"/>
</dbReference>
<dbReference type="AlphaFoldDB" id="A0A1Q2LJ55"/>
<dbReference type="InterPro" id="IPR014729">
    <property type="entry name" value="Rossmann-like_a/b/a_fold"/>
</dbReference>
<dbReference type="CDD" id="cd00805">
    <property type="entry name" value="TyrRS_core"/>
    <property type="match status" value="1"/>
</dbReference>
<dbReference type="EC" id="6.1.1.1" evidence="10"/>
<dbReference type="GO" id="GO:0005524">
    <property type="term" value="F:ATP binding"/>
    <property type="evidence" value="ECO:0007669"/>
    <property type="project" value="UniProtKB-UniRule"/>
</dbReference>
<evidence type="ECO:0000256" key="4">
    <source>
        <dbReference type="ARBA" id="ARBA00022741"/>
    </source>
</evidence>
<dbReference type="InterPro" id="IPR024108">
    <property type="entry name" value="Tyr-tRNA-ligase_bac_2"/>
</dbReference>
<dbReference type="SUPFAM" id="SSF52374">
    <property type="entry name" value="Nucleotidylyl transferase"/>
    <property type="match status" value="1"/>
</dbReference>
<keyword evidence="6 11" id="KW-0694">RNA-binding</keyword>
<protein>
    <recommendedName>
        <fullName evidence="10">Tyrosine--tRNA ligase</fullName>
        <ecNumber evidence="10">6.1.1.1</ecNumber>
    </recommendedName>
    <alternativeName>
        <fullName evidence="10">Tyrosyl-tRNA synthetase</fullName>
        <shortName evidence="10">TyrRS</shortName>
    </alternativeName>
</protein>
<evidence type="ECO:0000313" key="14">
    <source>
        <dbReference type="Proteomes" id="UP000188298"/>
    </source>
</evidence>
<dbReference type="InterPro" id="IPR054608">
    <property type="entry name" value="SYY-like_C"/>
</dbReference>
<keyword evidence="4 10" id="KW-0547">Nucleotide-binding</keyword>
<evidence type="ECO:0000256" key="9">
    <source>
        <dbReference type="ARBA" id="ARBA00048248"/>
    </source>
</evidence>
<dbReference type="KEGG" id="hbl:XJ32_10710"/>
<dbReference type="FunFam" id="3.40.50.620:FF:000061">
    <property type="entry name" value="Tyrosine--tRNA ligase"/>
    <property type="match status" value="1"/>
</dbReference>
<dbReference type="PROSITE" id="PS50889">
    <property type="entry name" value="S4"/>
    <property type="match status" value="1"/>
</dbReference>
<dbReference type="EMBL" id="CP019645">
    <property type="protein sequence ID" value="AQQ60476.1"/>
    <property type="molecule type" value="Genomic_DNA"/>
</dbReference>
<dbReference type="InterPro" id="IPR024088">
    <property type="entry name" value="Tyr-tRNA-ligase_bac-type"/>
</dbReference>
<dbReference type="SMART" id="SM00363">
    <property type="entry name" value="S4"/>
    <property type="match status" value="1"/>
</dbReference>
<dbReference type="PANTHER" id="PTHR11766:SF1">
    <property type="entry name" value="TYROSINE--TRNA LIGASE"/>
    <property type="match status" value="1"/>
</dbReference>
<evidence type="ECO:0000313" key="13">
    <source>
        <dbReference type="EMBL" id="AQQ60476.1"/>
    </source>
</evidence>
<dbReference type="InterPro" id="IPR002307">
    <property type="entry name" value="Tyr-tRNA-ligase"/>
</dbReference>
<dbReference type="GO" id="GO:0004831">
    <property type="term" value="F:tyrosine-tRNA ligase activity"/>
    <property type="evidence" value="ECO:0007669"/>
    <property type="project" value="UniProtKB-UniRule"/>
</dbReference>
<feature type="domain" description="RNA-binding S4" evidence="12">
    <location>
        <begin position="350"/>
        <end position="410"/>
    </location>
</feature>
<dbReference type="InterPro" id="IPR002305">
    <property type="entry name" value="aa-tRNA-synth_Ic"/>
</dbReference>
<evidence type="ECO:0000256" key="3">
    <source>
        <dbReference type="ARBA" id="ARBA00022598"/>
    </source>
</evidence>
<dbReference type="GO" id="GO:0006437">
    <property type="term" value="P:tyrosyl-tRNA aminoacylation"/>
    <property type="evidence" value="ECO:0007669"/>
    <property type="project" value="UniProtKB-UniRule"/>
</dbReference>
<evidence type="ECO:0000256" key="11">
    <source>
        <dbReference type="PROSITE-ProRule" id="PRU00182"/>
    </source>
</evidence>
<dbReference type="HAMAP" id="MF_02007">
    <property type="entry name" value="Tyr_tRNA_synth_type2"/>
    <property type="match status" value="1"/>
</dbReference>
<dbReference type="InterPro" id="IPR001412">
    <property type="entry name" value="aa-tRNA-synth_I_CS"/>
</dbReference>